<dbReference type="PANTHER" id="PTHR47331:SF1">
    <property type="entry name" value="GAG-LIKE PROTEIN"/>
    <property type="match status" value="1"/>
</dbReference>
<reference evidence="2" key="2">
    <citation type="journal article" date="2023" name="Science">
        <title>Genomic signatures of disease resistance in endangered staghorn corals.</title>
        <authorList>
            <person name="Vollmer S.V."/>
            <person name="Selwyn J.D."/>
            <person name="Despard B.A."/>
            <person name="Roesel C.L."/>
        </authorList>
    </citation>
    <scope>NUCLEOTIDE SEQUENCE</scope>
    <source>
        <strain evidence="2">K2</strain>
    </source>
</reference>
<dbReference type="EMBL" id="JARQWQ010000177">
    <property type="protein sequence ID" value="KAK2547573.1"/>
    <property type="molecule type" value="Genomic_DNA"/>
</dbReference>
<feature type="region of interest" description="Disordered" evidence="1">
    <location>
        <begin position="144"/>
        <end position="173"/>
    </location>
</feature>
<name>A0AAD9PRI3_ACRCE</name>
<feature type="non-terminal residue" evidence="2">
    <location>
        <position position="1"/>
    </location>
</feature>
<feature type="region of interest" description="Disordered" evidence="1">
    <location>
        <begin position="610"/>
        <end position="653"/>
    </location>
</feature>
<feature type="compositionally biased region" description="Basic and acidic residues" evidence="1">
    <location>
        <begin position="728"/>
        <end position="744"/>
    </location>
</feature>
<dbReference type="PANTHER" id="PTHR47331">
    <property type="entry name" value="PHD-TYPE DOMAIN-CONTAINING PROTEIN"/>
    <property type="match status" value="1"/>
</dbReference>
<reference evidence="2" key="1">
    <citation type="journal article" date="2023" name="G3 (Bethesda)">
        <title>Whole genome assembly and annotation of the endangered Caribbean coral Acropora cervicornis.</title>
        <authorList>
            <person name="Selwyn J.D."/>
            <person name="Vollmer S.V."/>
        </authorList>
    </citation>
    <scope>NUCLEOTIDE SEQUENCE</scope>
    <source>
        <strain evidence="2">K2</strain>
    </source>
</reference>
<evidence type="ECO:0000313" key="2">
    <source>
        <dbReference type="EMBL" id="KAK2547573.1"/>
    </source>
</evidence>
<feature type="compositionally biased region" description="Basic and acidic residues" evidence="1">
    <location>
        <begin position="619"/>
        <end position="633"/>
    </location>
</feature>
<gene>
    <name evidence="2" type="ORF">P5673_032394</name>
</gene>
<keyword evidence="3" id="KW-1185">Reference proteome</keyword>
<feature type="region of interest" description="Disordered" evidence="1">
    <location>
        <begin position="344"/>
        <end position="372"/>
    </location>
</feature>
<evidence type="ECO:0000256" key="1">
    <source>
        <dbReference type="SAM" id="MobiDB-lite"/>
    </source>
</evidence>
<proteinExistence type="predicted"/>
<dbReference type="AlphaFoldDB" id="A0AAD9PRI3"/>
<accession>A0AAD9PRI3</accession>
<feature type="compositionally biased region" description="Polar residues" evidence="1">
    <location>
        <begin position="636"/>
        <end position="653"/>
    </location>
</feature>
<dbReference type="Proteomes" id="UP001249851">
    <property type="component" value="Unassembled WGS sequence"/>
</dbReference>
<protein>
    <submittedName>
        <fullName evidence="2">Uncharacterized protein</fullName>
    </submittedName>
</protein>
<comment type="caution">
    <text evidence="2">The sequence shown here is derived from an EMBL/GenBank/DDBJ whole genome shotgun (WGS) entry which is preliminary data.</text>
</comment>
<organism evidence="2 3">
    <name type="scientific">Acropora cervicornis</name>
    <name type="common">Staghorn coral</name>
    <dbReference type="NCBI Taxonomy" id="6130"/>
    <lineage>
        <taxon>Eukaryota</taxon>
        <taxon>Metazoa</taxon>
        <taxon>Cnidaria</taxon>
        <taxon>Anthozoa</taxon>
        <taxon>Hexacorallia</taxon>
        <taxon>Scleractinia</taxon>
        <taxon>Astrocoeniina</taxon>
        <taxon>Acroporidae</taxon>
        <taxon>Acropora</taxon>
    </lineage>
</organism>
<sequence>VRRGERDVASTRIAVERHNYKLALCFIIHPTRQKVPSKAVDQDELRIERAIDMKARRAGHLGDVRKRLNFVQSLLSEGASVEEVIQNVECYERAFRKFVDAHETYLRFEVNEGMINVANESYEKEKENKFLLDVELSTWKSKMKSATKAMSKSDHKSRRSSKTGRSSITSSVREKRRILEEARLREEALEQKQSLERPLEDEEAEFRKRELEIAEERERSKAELARKIEKMQVEMEVKKATVDLEIEQEELQSEISERESVPGEVIPALAPELSPHTPPLRVHLPPDYSITASKALKIDHEVSSASIISQSSTSFPYKPLPTPNSQPKDIVRETLLKVDANDLTPHANTPVVTGPPAAPKKEQISPADTCKSEKHVTVKQEVMPTLQSPPQPSHTQLEEVLLQTLRHLTQQSTQQVSKPESESQADKGVWQAIADALRQGPTLPKIELMKFGGDPSEYGEFVVNSRDHIENQCVGRAKDAIKSCVNLPVGQRYSEAWKTLSKNFGQPHMVADAHMKRLRDYCLRRVDAPSLMEFARRLEDTKRMLTSMGPLYISHLNNEDTSLMLMKKLPDEGLKRKWTDVAGDVNCSKGQVDFSDFLNFIQKRADRLNNRFGSAPPQQEKERRHGNKEKQELTLKATTPATQSKGNGKAVSTGSASLKCYRCSGPHPIWQCVIFKNASYEDRLRTVQQKKLCGSCPARGHFSRSCPKGFSCRKPGCGKKHHSLLHPLDSKENKEPATKQDGHDQQLVLQDQTSVGGTATRLAESNPSLVTESSTFAVSRDSDPERAVKGDRPRVCFKVVPVKVSGPGSDKHLMTYAFLDGGSDTTLCLRSLVEELSLESEPTNFTLSTVNHQGKERGH</sequence>
<evidence type="ECO:0000313" key="3">
    <source>
        <dbReference type="Proteomes" id="UP001249851"/>
    </source>
</evidence>
<feature type="region of interest" description="Disordered" evidence="1">
    <location>
        <begin position="723"/>
        <end position="744"/>
    </location>
</feature>